<comment type="caution">
    <text evidence="2">The sequence shown here is derived from an EMBL/GenBank/DDBJ whole genome shotgun (WGS) entry which is preliminary data.</text>
</comment>
<protein>
    <submittedName>
        <fullName evidence="2">ISLre2 family transposase</fullName>
    </submittedName>
</protein>
<accession>A0ABU4GSY2</accession>
<dbReference type="Proteomes" id="UP001276854">
    <property type="component" value="Unassembled WGS sequence"/>
</dbReference>
<gene>
    <name evidence="2" type="ORF">RZO55_24500</name>
</gene>
<evidence type="ECO:0000313" key="3">
    <source>
        <dbReference type="Proteomes" id="UP001276854"/>
    </source>
</evidence>
<dbReference type="EMBL" id="JAWONS010000329">
    <property type="protein sequence ID" value="MDW2800735.1"/>
    <property type="molecule type" value="Genomic_DNA"/>
</dbReference>
<evidence type="ECO:0000313" key="2">
    <source>
        <dbReference type="EMBL" id="MDW2800735.1"/>
    </source>
</evidence>
<reference evidence="2 3" key="1">
    <citation type="submission" date="2023-10" db="EMBL/GenBank/DDBJ databases">
        <title>A novel Glycoside Hydrolase 43-Like Enzyme from Clostrdium boliviensis is an Endo-xylanase, and a Candidate for Xylooligosaccharides Production from Different Xylan Substrates.</title>
        <authorList>
            <person name="Alvarez M.T."/>
            <person name="Rocabado-Villegas L.R."/>
            <person name="Salas-Veizaga D.M."/>
            <person name="Linares-Pasten J.A."/>
            <person name="Gudmundsdottir E.E."/>
            <person name="Hreggvidsson G.O."/>
            <person name="Adlercreutz P."/>
            <person name="Nordberg Karlsson E."/>
        </authorList>
    </citation>
    <scope>NUCLEOTIDE SEQUENCE [LARGE SCALE GENOMIC DNA]</scope>
    <source>
        <strain evidence="2 3">E-1</strain>
    </source>
</reference>
<dbReference type="RefSeq" id="WP_318066896.1">
    <property type="nucleotide sequence ID" value="NZ_JAWONS010000329.1"/>
</dbReference>
<keyword evidence="3" id="KW-1185">Reference proteome</keyword>
<dbReference type="InterPro" id="IPR009620">
    <property type="entry name" value="UPF0236"/>
</dbReference>
<evidence type="ECO:0000256" key="1">
    <source>
        <dbReference type="ARBA" id="ARBA00006539"/>
    </source>
</evidence>
<dbReference type="NCBIfam" id="NF033529">
    <property type="entry name" value="transpos_ISLre2"/>
    <property type="match status" value="1"/>
</dbReference>
<dbReference type="Pfam" id="PF06782">
    <property type="entry name" value="UPF0236"/>
    <property type="match status" value="1"/>
</dbReference>
<comment type="similarity">
    <text evidence="1">Belongs to the UPF0236 family.</text>
</comment>
<organism evidence="2 3">
    <name type="scientific">Clostridium boliviensis</name>
    <dbReference type="NCBI Taxonomy" id="318465"/>
    <lineage>
        <taxon>Bacteria</taxon>
        <taxon>Bacillati</taxon>
        <taxon>Bacillota</taxon>
        <taxon>Clostridia</taxon>
        <taxon>Eubacteriales</taxon>
        <taxon>Clostridiaceae</taxon>
        <taxon>Clostridium</taxon>
    </lineage>
</organism>
<proteinExistence type="inferred from homology"/>
<name>A0ABU4GSY2_9CLOT</name>
<sequence length="488" mass="56903">MINSIRYFEEECINRFEKLEDNFMKNPLQMAEYVISMTAELHNLGLRMIQDSLEAMDQMLQDSPIRLKHWIVESHTTKQLVTSLGTVTFRKTLFTNKETGTSEYLLDRILGLERNERLTQDAEARLLREAVQTSYRRGGEETSLTSEVSKQTVKNKLHQLNFPVPEGKAEKKKVDYLYIDADEDHVSLQWREKKGDLRENENHQKNNNLITKLVYVYEGIENESPKSKRHRLVNPYYFCRVNTGEDNLKFWDEINDYITNHYELETVKKIYLNADGGGWIKAGMNRLEGVTYVLDEFHLEKYLTKLTSHMKDSRDDAADKLRRVIRSKTKKEFIRLVDRLEEYLEDETGVKRIREAREYILSNWTAAKLRLSHQDGVNGSSTEGHVSHVLSSRMSSRPMGWSRKGAGNMAQLRAYYLNGGDMLELVRYQKKEQPKAVGAEYDVLSGDAIQRSERNRHGELGKYTDQISHSISLQNKKIVYFNSHIWGL</sequence>